<feature type="domain" description="Response regulatory" evidence="17">
    <location>
        <begin position="961"/>
        <end position="1077"/>
    </location>
</feature>
<dbReference type="InterPro" id="IPR001638">
    <property type="entry name" value="Solute-binding_3/MltF_N"/>
</dbReference>
<feature type="region of interest" description="Disordered" evidence="13">
    <location>
        <begin position="913"/>
        <end position="952"/>
    </location>
</feature>
<feature type="signal peptide" evidence="15">
    <location>
        <begin position="1"/>
        <end position="22"/>
    </location>
</feature>
<keyword evidence="3 11" id="KW-0597">Phosphoprotein</keyword>
<keyword evidence="5 15" id="KW-0732">Signal</keyword>
<dbReference type="Pfam" id="PF00072">
    <property type="entry name" value="Response_reg"/>
    <property type="match status" value="1"/>
</dbReference>
<dbReference type="FunFam" id="3.30.565.10:FF:000010">
    <property type="entry name" value="Sensor histidine kinase RcsC"/>
    <property type="match status" value="1"/>
</dbReference>
<dbReference type="Gene3D" id="3.40.50.2300">
    <property type="match status" value="1"/>
</dbReference>
<evidence type="ECO:0000256" key="6">
    <source>
        <dbReference type="ARBA" id="ARBA00022777"/>
    </source>
</evidence>
<feature type="modified residue" description="4-aspartylphosphate" evidence="11">
    <location>
        <position position="1010"/>
    </location>
</feature>
<dbReference type="InterPro" id="IPR000700">
    <property type="entry name" value="PAS-assoc_C"/>
</dbReference>
<dbReference type="InterPro" id="IPR036890">
    <property type="entry name" value="HATPase_C_sf"/>
</dbReference>
<dbReference type="Gene3D" id="3.30.450.20">
    <property type="entry name" value="PAS domain"/>
    <property type="match status" value="1"/>
</dbReference>
<dbReference type="CDD" id="cd00082">
    <property type="entry name" value="HisKA"/>
    <property type="match status" value="1"/>
</dbReference>
<dbReference type="InterPro" id="IPR011006">
    <property type="entry name" value="CheY-like_superfamily"/>
</dbReference>
<dbReference type="InterPro" id="IPR029016">
    <property type="entry name" value="GAF-like_dom_sf"/>
</dbReference>
<keyword evidence="12" id="KW-0175">Coiled coil</keyword>
<evidence type="ECO:0000256" key="10">
    <source>
        <dbReference type="ARBA" id="ARBA00070152"/>
    </source>
</evidence>
<keyword evidence="21" id="KW-0547">Nucleotide-binding</keyword>
<dbReference type="InterPro" id="IPR005467">
    <property type="entry name" value="His_kinase_dom"/>
</dbReference>
<keyword evidence="6" id="KW-0418">Kinase</keyword>
<dbReference type="SMART" id="SM00448">
    <property type="entry name" value="REC"/>
    <property type="match status" value="1"/>
</dbReference>
<evidence type="ECO:0000256" key="5">
    <source>
        <dbReference type="ARBA" id="ARBA00022729"/>
    </source>
</evidence>
<dbReference type="Pfam" id="PF00497">
    <property type="entry name" value="SBP_bac_3"/>
    <property type="match status" value="1"/>
</dbReference>
<dbReference type="SMART" id="SM00091">
    <property type="entry name" value="PAS"/>
    <property type="match status" value="1"/>
</dbReference>
<dbReference type="PROSITE" id="PS50109">
    <property type="entry name" value="HIS_KIN"/>
    <property type="match status" value="1"/>
</dbReference>
<keyword evidence="4" id="KW-0808">Transferase</keyword>
<organism evidence="20 21">
    <name type="scientific">Derxia gummosa DSM 723</name>
    <dbReference type="NCBI Taxonomy" id="1121388"/>
    <lineage>
        <taxon>Bacteria</taxon>
        <taxon>Pseudomonadati</taxon>
        <taxon>Pseudomonadota</taxon>
        <taxon>Betaproteobacteria</taxon>
        <taxon>Burkholderiales</taxon>
        <taxon>Alcaligenaceae</taxon>
        <taxon>Derxia</taxon>
    </lineage>
</organism>
<evidence type="ECO:0000259" key="16">
    <source>
        <dbReference type="PROSITE" id="PS50109"/>
    </source>
</evidence>
<dbReference type="Gene3D" id="3.30.450.40">
    <property type="match status" value="1"/>
</dbReference>
<reference evidence="21" key="5">
    <citation type="submission" date="2025-08" db="UniProtKB">
        <authorList>
            <consortium name="RefSeq"/>
        </authorList>
    </citation>
    <scope>IDENTIFICATION</scope>
</reference>
<dbReference type="SUPFAM" id="SSF55781">
    <property type="entry name" value="GAF domain-like"/>
    <property type="match status" value="1"/>
</dbReference>
<evidence type="ECO:0000256" key="8">
    <source>
        <dbReference type="ARBA" id="ARBA00023026"/>
    </source>
</evidence>
<evidence type="ECO:0000256" key="12">
    <source>
        <dbReference type="SAM" id="Coils"/>
    </source>
</evidence>
<feature type="chain" id="PRO_5034892037" description="Virulence sensor protein BvgS" evidence="15">
    <location>
        <begin position="23"/>
        <end position="1081"/>
    </location>
</feature>
<dbReference type="Pfam" id="PF13185">
    <property type="entry name" value="GAF_2"/>
    <property type="match status" value="1"/>
</dbReference>
<dbReference type="GO" id="GO:0000155">
    <property type="term" value="F:phosphorelay sensor kinase activity"/>
    <property type="evidence" value="ECO:0007669"/>
    <property type="project" value="InterPro"/>
</dbReference>
<evidence type="ECO:0000313" key="20">
    <source>
        <dbReference type="Proteomes" id="UP000675920"/>
    </source>
</evidence>
<dbReference type="PRINTS" id="PR00344">
    <property type="entry name" value="BCTRLSENSOR"/>
</dbReference>
<evidence type="ECO:0000256" key="2">
    <source>
        <dbReference type="ARBA" id="ARBA00012438"/>
    </source>
</evidence>
<dbReference type="CDD" id="cd17546">
    <property type="entry name" value="REC_hyHK_CKI1_RcsC-like"/>
    <property type="match status" value="1"/>
</dbReference>
<comment type="catalytic activity">
    <reaction evidence="1">
        <text>ATP + protein L-histidine = ADP + protein N-phospho-L-histidine.</text>
        <dbReference type="EC" id="2.7.13.3"/>
    </reaction>
</comment>
<dbReference type="AlphaFoldDB" id="A0A8B6X9H7"/>
<dbReference type="Pfam" id="PF02518">
    <property type="entry name" value="HATPase_c"/>
    <property type="match status" value="1"/>
</dbReference>
<dbReference type="PANTHER" id="PTHR43047:SF64">
    <property type="entry name" value="HISTIDINE KINASE CONTAINING CHEY-HOMOLOGOUS RECEIVER DOMAIN AND PAS DOMAIN-RELATED"/>
    <property type="match status" value="1"/>
</dbReference>
<feature type="domain" description="PAC" evidence="19">
    <location>
        <begin position="367"/>
        <end position="419"/>
    </location>
</feature>
<keyword evidence="14" id="KW-0812">Transmembrane</keyword>
<feature type="transmembrane region" description="Helical" evidence="14">
    <location>
        <begin position="258"/>
        <end position="275"/>
    </location>
</feature>
<feature type="compositionally biased region" description="Low complexity" evidence="13">
    <location>
        <begin position="933"/>
        <end position="951"/>
    </location>
</feature>
<feature type="coiled-coil region" evidence="12">
    <location>
        <begin position="592"/>
        <end position="644"/>
    </location>
</feature>
<dbReference type="Gene3D" id="3.30.565.10">
    <property type="entry name" value="Histidine kinase-like ATPase, C-terminal domain"/>
    <property type="match status" value="1"/>
</dbReference>
<dbReference type="SUPFAM" id="SSF55874">
    <property type="entry name" value="ATPase domain of HSP90 chaperone/DNA topoisomerase II/histidine kinase"/>
    <property type="match status" value="1"/>
</dbReference>
<feature type="domain" description="Histidine kinase" evidence="16">
    <location>
        <begin position="651"/>
        <end position="872"/>
    </location>
</feature>
<dbReference type="InterPro" id="IPR003594">
    <property type="entry name" value="HATPase_dom"/>
</dbReference>
<dbReference type="EC" id="2.7.13.3" evidence="2"/>
<evidence type="ECO:0000256" key="15">
    <source>
        <dbReference type="SAM" id="SignalP"/>
    </source>
</evidence>
<evidence type="ECO:0000259" key="17">
    <source>
        <dbReference type="PROSITE" id="PS50110"/>
    </source>
</evidence>
<reference evidence="21" key="2">
    <citation type="journal article" date="2004" name="Cell">
        <title>The Mechanism of Hsp90 regulation by the protein kinase-specific cochaperone p50(cdc37).</title>
        <authorList>
            <person name="Roe S.M."/>
            <person name="Ali M.M."/>
            <person name="Meyer P."/>
            <person name="Vaughan C.K."/>
            <person name="Panaretou B."/>
            <person name="Piper P.W."/>
            <person name="Prodromou C."/>
            <person name="Pearl L.H."/>
        </authorList>
    </citation>
    <scope>NUCLEOTIDE SEQUENCE</scope>
</reference>
<accession>A0A8B6X9H7</accession>
<evidence type="ECO:0000256" key="9">
    <source>
        <dbReference type="ARBA" id="ARBA00058004"/>
    </source>
</evidence>
<keyword evidence="8" id="KW-0843">Virulence</keyword>
<keyword evidence="21" id="KW-0067">ATP-binding</keyword>
<evidence type="ECO:0000313" key="21">
    <source>
        <dbReference type="RefSeq" id="WP_051379125.1"/>
    </source>
</evidence>
<dbReference type="PANTHER" id="PTHR43047">
    <property type="entry name" value="TWO-COMPONENT HISTIDINE PROTEIN KINASE"/>
    <property type="match status" value="1"/>
</dbReference>
<dbReference type="SMART" id="SM00062">
    <property type="entry name" value="PBPb"/>
    <property type="match status" value="1"/>
</dbReference>
<dbReference type="SMART" id="SM00388">
    <property type="entry name" value="HisKA"/>
    <property type="match status" value="1"/>
</dbReference>
<dbReference type="SMART" id="SM00387">
    <property type="entry name" value="HATPase_c"/>
    <property type="match status" value="1"/>
</dbReference>
<dbReference type="Gene3D" id="1.10.287.130">
    <property type="match status" value="1"/>
</dbReference>
<dbReference type="InterPro" id="IPR036097">
    <property type="entry name" value="HisK_dim/P_sf"/>
</dbReference>
<dbReference type="CDD" id="cd00130">
    <property type="entry name" value="PAS"/>
    <property type="match status" value="1"/>
</dbReference>
<dbReference type="Pfam" id="PF08448">
    <property type="entry name" value="PAS_4"/>
    <property type="match status" value="1"/>
</dbReference>
<dbReference type="InterPro" id="IPR035965">
    <property type="entry name" value="PAS-like_dom_sf"/>
</dbReference>
<comment type="function">
    <text evidence="9">Member of the two-component regulatory system BvgS/BvgA. Phosphorylates BvgA via a four-step phosphorelay in response to environmental signals.</text>
</comment>
<name>A0A8B6X9H7_9BURK</name>
<dbReference type="InterPro" id="IPR013656">
    <property type="entry name" value="PAS_4"/>
</dbReference>
<dbReference type="OrthoDB" id="8570858at2"/>
<dbReference type="InterPro" id="IPR004358">
    <property type="entry name" value="Sig_transdc_His_kin-like_C"/>
</dbReference>
<keyword evidence="14" id="KW-1133">Transmembrane helix</keyword>
<reference evidence="21" key="3">
    <citation type="journal article" date="2004" name="Chem. Biol.">
        <title>Structure-activity relationships in purine-based inhibitor binding to HSP90 isoforms.</title>
        <authorList>
            <person name="Wright L."/>
            <person name="Barril X."/>
            <person name="Dymock B."/>
            <person name="Sheridan L."/>
            <person name="Surgenor A."/>
            <person name="Beswick M."/>
            <person name="Drysdale M."/>
            <person name="Collier A."/>
            <person name="Massey A."/>
            <person name="Davies N."/>
            <person name="Fink A."/>
            <person name="Fromont C."/>
            <person name="Aherne W."/>
            <person name="Boxall K."/>
            <person name="Sharp S."/>
            <person name="Workman P."/>
            <person name="Hubbard R.E."/>
        </authorList>
    </citation>
    <scope>NUCLEOTIDE SEQUENCE</scope>
</reference>
<dbReference type="NCBIfam" id="TIGR00229">
    <property type="entry name" value="sensory_box"/>
    <property type="match status" value="1"/>
</dbReference>
<evidence type="ECO:0000256" key="13">
    <source>
        <dbReference type="SAM" id="MobiDB-lite"/>
    </source>
</evidence>
<reference evidence="21" key="4">
    <citation type="journal article" date="2004" name="J. Biol. Chem.">
        <title>Ligand-induced conformational shift in the N-terminal domain of GRP94, an Hsp90 chaperone.</title>
        <authorList>
            <person name="Immormino R.M."/>
            <person name="Dollins D.E."/>
            <person name="Shaffer P.L."/>
            <person name="Soldano K.L."/>
            <person name="Walker M.A."/>
            <person name="Gewirth D.T."/>
        </authorList>
    </citation>
    <scope>NUCLEOTIDE SEQUENCE</scope>
</reference>
<dbReference type="Proteomes" id="UP000675920">
    <property type="component" value="Unplaced"/>
</dbReference>
<dbReference type="CDD" id="cd13706">
    <property type="entry name" value="PBP2_HisK_like_1"/>
    <property type="match status" value="1"/>
</dbReference>
<evidence type="ECO:0000259" key="19">
    <source>
        <dbReference type="PROSITE" id="PS50113"/>
    </source>
</evidence>
<dbReference type="CDD" id="cd16922">
    <property type="entry name" value="HATPase_EvgS-ArcB-TorS-like"/>
    <property type="match status" value="1"/>
</dbReference>
<keyword evidence="14" id="KW-0472">Membrane</keyword>
<evidence type="ECO:0000256" key="7">
    <source>
        <dbReference type="ARBA" id="ARBA00023012"/>
    </source>
</evidence>
<dbReference type="InterPro" id="IPR003661">
    <property type="entry name" value="HisK_dim/P_dom"/>
</dbReference>
<feature type="domain" description="PAS" evidence="18">
    <location>
        <begin position="293"/>
        <end position="363"/>
    </location>
</feature>
<dbReference type="InterPro" id="IPR000014">
    <property type="entry name" value="PAS"/>
</dbReference>
<dbReference type="Pfam" id="PF00512">
    <property type="entry name" value="HisKA"/>
    <property type="match status" value="1"/>
</dbReference>
<evidence type="ECO:0000256" key="3">
    <source>
        <dbReference type="ARBA" id="ARBA00022553"/>
    </source>
</evidence>
<evidence type="ECO:0000256" key="11">
    <source>
        <dbReference type="PROSITE-ProRule" id="PRU00169"/>
    </source>
</evidence>
<reference evidence="21" key="1">
    <citation type="journal article" date="2004" name="Biochemistry">
        <title>Crystal structure of the C-terminal domain of the two-component system transmitter protein nitrogen regulator II (NRII; NtrB), regulator of nitrogen assimilation in Escherichia coli.</title>
        <authorList>
            <person name="Song Y."/>
            <person name="Peisach D."/>
            <person name="Pioszak A.A."/>
            <person name="Xu Z."/>
            <person name="Ninfa A.J."/>
        </authorList>
    </citation>
    <scope>NUCLEOTIDE SEQUENCE</scope>
</reference>
<evidence type="ECO:0000259" key="18">
    <source>
        <dbReference type="PROSITE" id="PS50112"/>
    </source>
</evidence>
<sequence length="1081" mass="116980">MHDGWRAILLLLLACVLAPARASLDDDPPTLRVVMDDNYPPYVFRDAFGRVQGLLIDQWQAWEKHSGTHVEIEATDWVRAKALMAEGSADVIDTIFRTPERERSLDFTAPYAELPVGIYTHASIGGIVDRDSLHGFLVGAKAGDICVDTLKASGIDSIATYDSYEKTIDAALHGEVKVFCIDQPPADYLLYRANADQQYRLAFTLLRGAFHRAVRKGDTATLERVERGFAAIPASEQAALHDKWLGSRLAPIVWLRPLLYAVAALMFGGLILVAWSTSLRRRIRESTAELMREQAQLRTLVETIPDMVFLKDPQGVYLACNPEFCRFYGVPSGEIIGRRDADYVAPELAAFFRRNDVAAMQAGVPTINEEWVTYKTDGRQHLLQTIKTPMRDAEGRLVGVLGVARDITELHHAGSELRRSNRALRLLNECNHALVRQDDESGLFADICRVAVEGGGYRMAWVGIAEQAPPRRIRVLARAGADSGYLDAADIRWSDDDDRGRGPSGEAVRGGQPVVNQNFATNPHAGPWRDAAMARGFRASIALPLRLDGERGVLSIYSDEPDAFGPDEVALLTRLAEDLAYGIGVLRARAARVSAEAELARHRDHLEDLVRERTAALEAARAEAERARGEAEQARQDAEQANLAKTRFLANMSHEIRTPMSAIIGLTHLLRAGLPEGEPRRRLDHISEAAGRLLALINDILDISKIEAGKLSLSTADFAPATVAEHVARLLRGGAEAKGLALDTEIDPALPAWLHGDSLRLEQILLNFVSNAVKFTEQGRVVVALRRMSATDGRVWMRMEVRDSGIGMTPEQLGRMFRMFEQADASTTRRYGGTGLGLAICKRLAELMGGRIGAESEPGAGSQFWVELPFAPAMGASTLAGGAGTDTLPSIRALDAVADPGAVIAAASGLPGVSGPPASAPMRDAGDAITPQASGARASADARAGNGAPAAPARPPLDGVRVLLAEDNALNQLVAVELLKAAGAVVTVAPDGIVAVALVREHEFDVVLMDVQMPRLDGLGATRQIRRLPGREALPIIAMTANAYAEDRRECLAAGMNDHVAKPFRPDDLAATIARWTGRKG</sequence>
<dbReference type="SUPFAM" id="SSF55785">
    <property type="entry name" value="PYP-like sensor domain (PAS domain)"/>
    <property type="match status" value="1"/>
</dbReference>
<dbReference type="SUPFAM" id="SSF52172">
    <property type="entry name" value="CheY-like"/>
    <property type="match status" value="1"/>
</dbReference>
<dbReference type="SUPFAM" id="SSF47384">
    <property type="entry name" value="Homodimeric domain of signal transducing histidine kinase"/>
    <property type="match status" value="1"/>
</dbReference>
<dbReference type="RefSeq" id="WP_051379125.1">
    <property type="nucleotide sequence ID" value="NZ_KI519500.1"/>
</dbReference>
<dbReference type="InterPro" id="IPR001789">
    <property type="entry name" value="Sig_transdc_resp-reg_receiver"/>
</dbReference>
<keyword evidence="7" id="KW-0902">Two-component regulatory system</keyword>
<dbReference type="PROSITE" id="PS50110">
    <property type="entry name" value="RESPONSE_REGULATORY"/>
    <property type="match status" value="1"/>
</dbReference>
<dbReference type="Gene3D" id="3.40.190.10">
    <property type="entry name" value="Periplasmic binding protein-like II"/>
    <property type="match status" value="2"/>
</dbReference>
<proteinExistence type="predicted"/>
<keyword evidence="20" id="KW-1185">Reference proteome</keyword>
<evidence type="ECO:0000256" key="4">
    <source>
        <dbReference type="ARBA" id="ARBA00022679"/>
    </source>
</evidence>
<dbReference type="PROSITE" id="PS50112">
    <property type="entry name" value="PAS"/>
    <property type="match status" value="1"/>
</dbReference>
<protein>
    <recommendedName>
        <fullName evidence="10">Virulence sensor protein BvgS</fullName>
        <ecNumber evidence="2">2.7.13.3</ecNumber>
    </recommendedName>
</protein>
<evidence type="ECO:0000256" key="14">
    <source>
        <dbReference type="SAM" id="Phobius"/>
    </source>
</evidence>
<dbReference type="PROSITE" id="PS50113">
    <property type="entry name" value="PAC"/>
    <property type="match status" value="1"/>
</dbReference>
<dbReference type="SUPFAM" id="SSF53850">
    <property type="entry name" value="Periplasmic binding protein-like II"/>
    <property type="match status" value="1"/>
</dbReference>
<dbReference type="InterPro" id="IPR003018">
    <property type="entry name" value="GAF"/>
</dbReference>
<evidence type="ECO:0000256" key="1">
    <source>
        <dbReference type="ARBA" id="ARBA00000085"/>
    </source>
</evidence>